<evidence type="ECO:0000313" key="1">
    <source>
        <dbReference type="EMBL" id="AEF22861.1"/>
    </source>
</evidence>
<dbReference type="STRING" id="743720.Psefu_2897"/>
<evidence type="ECO:0000313" key="2">
    <source>
        <dbReference type="Proteomes" id="UP000000686"/>
    </source>
</evidence>
<dbReference type="Gene3D" id="3.40.50.300">
    <property type="entry name" value="P-loop containing nucleotide triphosphate hydrolases"/>
    <property type="match status" value="1"/>
</dbReference>
<sequence length="172" mass="18558">MLIVFSGLPGTGKTTLAKALAAPLEAVYLRIDSIEQALRNSGLLRREVGSSGYQVANAMALDNLKMGLRVIADCVNPVEESRRAWADTAALSGCALLNVQVICSDLDQHRQRVESRVSDVPGLVVPDWQSVMTHEYEPWTQAPLALDTAQLSTDAALVLLIEHITAAVQPRA</sequence>
<dbReference type="EMBL" id="CP002727">
    <property type="protein sequence ID" value="AEF22861.1"/>
    <property type="molecule type" value="Genomic_DNA"/>
</dbReference>
<dbReference type="InterPro" id="IPR027417">
    <property type="entry name" value="P-loop_NTPase"/>
</dbReference>
<dbReference type="PANTHER" id="PTHR37807">
    <property type="entry name" value="OS07G0160300 PROTEIN"/>
    <property type="match status" value="1"/>
</dbReference>
<keyword evidence="2" id="KW-1185">Reference proteome</keyword>
<dbReference type="KEGG" id="pfv:Psefu_2897"/>
<dbReference type="PANTHER" id="PTHR37807:SF3">
    <property type="entry name" value="OS07G0160300 PROTEIN"/>
    <property type="match status" value="1"/>
</dbReference>
<proteinExistence type="predicted"/>
<dbReference type="HOGENOM" id="CLU_116774_0_0_6"/>
<protein>
    <submittedName>
        <fullName evidence="1">AAA ATPase central domain protein</fullName>
    </submittedName>
</protein>
<reference evidence="1 2" key="1">
    <citation type="submission" date="2011-04" db="EMBL/GenBank/DDBJ databases">
        <title>Complete sequence of Pseudomonas fulva 12-X.</title>
        <authorList>
            <consortium name="US DOE Joint Genome Institute"/>
            <person name="Lucas S."/>
            <person name="Han J."/>
            <person name="Lapidus A."/>
            <person name="Cheng J.-F."/>
            <person name="Goodwin L."/>
            <person name="Pitluck S."/>
            <person name="Peters L."/>
            <person name="Mikhailova N."/>
            <person name="Pagani I."/>
            <person name="Davenport K."/>
            <person name="Han C."/>
            <person name="Tapia R."/>
            <person name="Land M."/>
            <person name="Hauser L."/>
            <person name="Kyrpides N."/>
            <person name="Ivanova N."/>
            <person name="Pagani I."/>
            <person name="Lcollab F.I."/>
            <person name="Woyke T."/>
        </authorList>
    </citation>
    <scope>NUCLEOTIDE SEQUENCE [LARGE SCALE GENOMIC DNA]</scope>
    <source>
        <strain evidence="2">12-X</strain>
    </source>
</reference>
<accession>F6AIX6</accession>
<name>F6AIX6_PSEF1</name>
<dbReference type="eggNOG" id="COG0645">
    <property type="taxonomic scope" value="Bacteria"/>
</dbReference>
<dbReference type="Proteomes" id="UP000000686">
    <property type="component" value="Chromosome"/>
</dbReference>
<dbReference type="SUPFAM" id="SSF52540">
    <property type="entry name" value="P-loop containing nucleoside triphosphate hydrolases"/>
    <property type="match status" value="1"/>
</dbReference>
<dbReference type="OrthoDB" id="3819922at2"/>
<organism evidence="1 2">
    <name type="scientific">Pseudomonas fulva (strain 12-X)</name>
    <dbReference type="NCBI Taxonomy" id="743720"/>
    <lineage>
        <taxon>Bacteria</taxon>
        <taxon>Pseudomonadati</taxon>
        <taxon>Pseudomonadota</taxon>
        <taxon>Gammaproteobacteria</taxon>
        <taxon>Pseudomonadales</taxon>
        <taxon>Pseudomonadaceae</taxon>
        <taxon>Pseudomonas</taxon>
    </lineage>
</organism>
<dbReference type="AlphaFoldDB" id="F6AIX6"/>
<dbReference type="RefSeq" id="WP_013791988.1">
    <property type="nucleotide sequence ID" value="NC_015556.1"/>
</dbReference>
<dbReference type="Pfam" id="PF13671">
    <property type="entry name" value="AAA_33"/>
    <property type="match status" value="1"/>
</dbReference>
<gene>
    <name evidence="1" type="ordered locus">Psefu_2897</name>
</gene>